<evidence type="ECO:0000313" key="12">
    <source>
        <dbReference type="Proteomes" id="UP000294902"/>
    </source>
</evidence>
<feature type="transmembrane region" description="Helical" evidence="9">
    <location>
        <begin position="433"/>
        <end position="452"/>
    </location>
</feature>
<feature type="transmembrane region" description="Helical" evidence="9">
    <location>
        <begin position="148"/>
        <end position="166"/>
    </location>
</feature>
<evidence type="ECO:0000256" key="5">
    <source>
        <dbReference type="ARBA" id="ARBA00022692"/>
    </source>
</evidence>
<keyword evidence="5 9" id="KW-0812">Transmembrane</keyword>
<feature type="transmembrane region" description="Helical" evidence="9">
    <location>
        <begin position="314"/>
        <end position="332"/>
    </location>
</feature>
<evidence type="ECO:0000256" key="9">
    <source>
        <dbReference type="SAM" id="Phobius"/>
    </source>
</evidence>
<dbReference type="NCBIfam" id="TIGR00931">
    <property type="entry name" value="antiport_nhaC"/>
    <property type="match status" value="1"/>
</dbReference>
<evidence type="ECO:0000259" key="10">
    <source>
        <dbReference type="Pfam" id="PF03553"/>
    </source>
</evidence>
<dbReference type="Pfam" id="PF03553">
    <property type="entry name" value="Na_H_antiporter"/>
    <property type="match status" value="1"/>
</dbReference>
<dbReference type="AlphaFoldDB" id="A0A4V6NZU5"/>
<feature type="transmembrane region" description="Helical" evidence="9">
    <location>
        <begin position="237"/>
        <end position="256"/>
    </location>
</feature>
<dbReference type="OrthoDB" id="9762978at2"/>
<comment type="similarity">
    <text evidence="8">Belongs to the NhaC Na(+)/H(+) (TC 2.A.35) antiporter family.</text>
</comment>
<evidence type="ECO:0000256" key="2">
    <source>
        <dbReference type="ARBA" id="ARBA00022448"/>
    </source>
</evidence>
<feature type="domain" description="Na+/H+ antiporter NhaC-like C-terminal" evidence="10">
    <location>
        <begin position="162"/>
        <end position="450"/>
    </location>
</feature>
<protein>
    <submittedName>
        <fullName evidence="11">Transporter (NhaC family)</fullName>
    </submittedName>
</protein>
<name>A0A4V6NZU5_9FIRM</name>
<feature type="transmembrane region" description="Helical" evidence="9">
    <location>
        <begin position="39"/>
        <end position="57"/>
    </location>
</feature>
<feature type="transmembrane region" description="Helical" evidence="9">
    <location>
        <begin position="12"/>
        <end position="33"/>
    </location>
</feature>
<keyword evidence="12" id="KW-1185">Reference proteome</keyword>
<evidence type="ECO:0000256" key="7">
    <source>
        <dbReference type="ARBA" id="ARBA00023136"/>
    </source>
</evidence>
<comment type="subcellular location">
    <subcellularLocation>
        <location evidence="1">Cell membrane</location>
        <topology evidence="1">Multi-pass membrane protein</topology>
    </subcellularLocation>
</comment>
<dbReference type="InterPro" id="IPR018461">
    <property type="entry name" value="Na/H_Antiport_NhaC-like_C"/>
</dbReference>
<keyword evidence="4" id="KW-1003">Cell membrane</keyword>
<feature type="transmembrane region" description="Helical" evidence="9">
    <location>
        <begin position="194"/>
        <end position="216"/>
    </location>
</feature>
<dbReference type="RefSeq" id="WP_132250275.1">
    <property type="nucleotide sequence ID" value="NZ_SMAL01000002.1"/>
</dbReference>
<keyword evidence="2" id="KW-0813">Transport</keyword>
<dbReference type="PANTHER" id="PTHR33451">
    <property type="entry name" value="MALATE-2H(+)/NA(+)-LACTATE ANTIPORTER"/>
    <property type="match status" value="1"/>
</dbReference>
<gene>
    <name evidence="11" type="ORF">EDC18_102143</name>
</gene>
<reference evidence="11 12" key="1">
    <citation type="submission" date="2019-03" db="EMBL/GenBank/DDBJ databases">
        <title>Genomic Encyclopedia of Type Strains, Phase IV (KMG-IV): sequencing the most valuable type-strain genomes for metagenomic binning, comparative biology and taxonomic classification.</title>
        <authorList>
            <person name="Goeker M."/>
        </authorList>
    </citation>
    <scope>NUCLEOTIDE SEQUENCE [LARGE SCALE GENOMIC DNA]</scope>
    <source>
        <strain evidence="11 12">DSM 24629</strain>
    </source>
</reference>
<dbReference type="GO" id="GO:0015297">
    <property type="term" value="F:antiporter activity"/>
    <property type="evidence" value="ECO:0007669"/>
    <property type="project" value="UniProtKB-KW"/>
</dbReference>
<evidence type="ECO:0000313" key="11">
    <source>
        <dbReference type="EMBL" id="TCT16127.1"/>
    </source>
</evidence>
<evidence type="ECO:0000256" key="4">
    <source>
        <dbReference type="ARBA" id="ARBA00022475"/>
    </source>
</evidence>
<dbReference type="PANTHER" id="PTHR33451:SF3">
    <property type="entry name" value="MALATE-2H(+)_NA(+)-LACTATE ANTIPORTER"/>
    <property type="match status" value="1"/>
</dbReference>
<dbReference type="GO" id="GO:0005886">
    <property type="term" value="C:plasma membrane"/>
    <property type="evidence" value="ECO:0007669"/>
    <property type="project" value="UniProtKB-SubCell"/>
</dbReference>
<keyword evidence="7 9" id="KW-0472">Membrane</keyword>
<dbReference type="Proteomes" id="UP000294902">
    <property type="component" value="Unassembled WGS sequence"/>
</dbReference>
<sequence length="464" mass="49818">MSSKKEILTPSAKIALIPIVVVIVTLTLSVFIYDAQPHIALFLGAATAGLTAFLYGFSWDTIQSGFTESIHRAIPSLIILLIIGMIIGVWIASGIVPALIYYGFNILLPNWFLPSILILCSIMSVITGSSWTTVGTIGVAAIGVGQGLGIPAPAIAGTVVSGAFFGDKLSPMSDSTNLTPSVLDVDLYVHIKHMLYSTVPSFIIALILYTLLGIFLTEGSIDTDFIANYQTIIRDNFTLSPWLLLPPTAVIGLILFKIPAIPSLIVGVVLGGFIQVAIQGQSVNEFFHILYDGFTISTGEEEIDALLSRGGMASMYNVVSLALIALAFGGIMNKCKMLESIVLKMSKFVKSTGNLVATTLGTSILLNIFSANQYLAVILPGQMFEDCYKGQGLKLKNLTRALEGGGTLTAPLIPWNSSGVFVYSVLSINPLVYAPYAIICWLTCIIVGLFGYRDITMEKSYKKE</sequence>
<feature type="transmembrane region" description="Helical" evidence="9">
    <location>
        <begin position="353"/>
        <end position="375"/>
    </location>
</feature>
<evidence type="ECO:0000256" key="8">
    <source>
        <dbReference type="ARBA" id="ARBA00038435"/>
    </source>
</evidence>
<feature type="transmembrane region" description="Helical" evidence="9">
    <location>
        <begin position="77"/>
        <end position="104"/>
    </location>
</feature>
<comment type="caution">
    <text evidence="11">The sequence shown here is derived from an EMBL/GenBank/DDBJ whole genome shotgun (WGS) entry which is preliminary data.</text>
</comment>
<evidence type="ECO:0000256" key="6">
    <source>
        <dbReference type="ARBA" id="ARBA00022989"/>
    </source>
</evidence>
<dbReference type="InterPro" id="IPR052180">
    <property type="entry name" value="NhaC_Na-H+_Antiporter"/>
</dbReference>
<organism evidence="11 12">
    <name type="scientific">Natranaerovirga pectinivora</name>
    <dbReference type="NCBI Taxonomy" id="682400"/>
    <lineage>
        <taxon>Bacteria</taxon>
        <taxon>Bacillati</taxon>
        <taxon>Bacillota</taxon>
        <taxon>Clostridia</taxon>
        <taxon>Lachnospirales</taxon>
        <taxon>Natranaerovirgaceae</taxon>
        <taxon>Natranaerovirga</taxon>
    </lineage>
</organism>
<proteinExistence type="inferred from homology"/>
<evidence type="ECO:0000256" key="1">
    <source>
        <dbReference type="ARBA" id="ARBA00004651"/>
    </source>
</evidence>
<dbReference type="EMBL" id="SMAL01000002">
    <property type="protein sequence ID" value="TCT16127.1"/>
    <property type="molecule type" value="Genomic_DNA"/>
</dbReference>
<feature type="transmembrane region" description="Helical" evidence="9">
    <location>
        <begin position="116"/>
        <end position="141"/>
    </location>
</feature>
<accession>A0A4V6NZU5</accession>
<dbReference type="InterPro" id="IPR004770">
    <property type="entry name" value="Na/H_antiport_NhaC"/>
</dbReference>
<keyword evidence="6 9" id="KW-1133">Transmembrane helix</keyword>
<keyword evidence="3" id="KW-0050">Antiport</keyword>
<evidence type="ECO:0000256" key="3">
    <source>
        <dbReference type="ARBA" id="ARBA00022449"/>
    </source>
</evidence>